<protein>
    <recommendedName>
        <fullName evidence="1">Homing endonuclease LAGLIDADG domain-containing protein</fullName>
    </recommendedName>
</protein>
<proteinExistence type="predicted"/>
<accession>A0A0K1HNL4</accession>
<organism evidence="2">
    <name type="scientific">Phycomyces blakesleeanus</name>
    <dbReference type="NCBI Taxonomy" id="4837"/>
    <lineage>
        <taxon>Eukaryota</taxon>
        <taxon>Fungi</taxon>
        <taxon>Fungi incertae sedis</taxon>
        <taxon>Mucoromycota</taxon>
        <taxon>Mucoromycotina</taxon>
        <taxon>Mucoromycetes</taxon>
        <taxon>Mucorales</taxon>
        <taxon>Phycomycetaceae</taxon>
        <taxon>Phycomyces</taxon>
    </lineage>
</organism>
<dbReference type="AlphaFoldDB" id="A0A0K1HNL4"/>
<sequence>MKNFKTISEYSLKRYFNKSLKLDSYKTDYRLNNLPSYLHETLTGVLLSDGSLERPSLSGGSRLSVNLGEKSLPYILHLHNLFEPFIDTDVSMVTVKLEEKIHTTVRFKTISTPFFSNYYEAFYPIIHKNKKIVPKNISDNFTEVSLAHLIMGDGNFFKERNMIRIYTNAFTHEDVLKLSSVIKNNFDVNNDVFKDRENQYIIRIQSPDLDKTRNLVLPYLHPSMYYRVGLKTNNENFDYKKILDRV</sequence>
<dbReference type="SUPFAM" id="SSF55608">
    <property type="entry name" value="Homing endonucleases"/>
    <property type="match status" value="1"/>
</dbReference>
<dbReference type="Gene3D" id="3.10.28.10">
    <property type="entry name" value="Homing endonucleases"/>
    <property type="match status" value="2"/>
</dbReference>
<dbReference type="InterPro" id="IPR027434">
    <property type="entry name" value="Homing_endonucl"/>
</dbReference>
<dbReference type="GO" id="GO:0004519">
    <property type="term" value="F:endonuclease activity"/>
    <property type="evidence" value="ECO:0007669"/>
    <property type="project" value="InterPro"/>
</dbReference>
<dbReference type="InterPro" id="IPR004860">
    <property type="entry name" value="LAGLIDADG_dom"/>
</dbReference>
<geneLocation type="mitochondrion" evidence="2"/>
<name>A0A0K1HNL4_PHYBL</name>
<keyword evidence="2" id="KW-0496">Mitochondrion</keyword>
<dbReference type="EMBL" id="KR809878">
    <property type="protein sequence ID" value="AKT93721.1"/>
    <property type="molecule type" value="Genomic_DNA"/>
</dbReference>
<evidence type="ECO:0000259" key="1">
    <source>
        <dbReference type="Pfam" id="PF03161"/>
    </source>
</evidence>
<dbReference type="GeneID" id="25396653"/>
<evidence type="ECO:0000313" key="2">
    <source>
        <dbReference type="EMBL" id="AKT93721.1"/>
    </source>
</evidence>
<reference evidence="2" key="1">
    <citation type="submission" date="2015-05" db="EMBL/GenBank/DDBJ databases">
        <authorList>
            <person name="Wang D.B."/>
            <person name="Wang M."/>
        </authorList>
    </citation>
    <scope>NUCLEOTIDE SEQUENCE</scope>
    <source>
        <strain evidence="2">NRRL 1555</strain>
    </source>
</reference>
<dbReference type="RefSeq" id="YP_009162954.1">
    <property type="nucleotide sequence ID" value="NC_027730.1"/>
</dbReference>
<dbReference type="Pfam" id="PF03161">
    <property type="entry name" value="LAGLIDADG_2"/>
    <property type="match status" value="1"/>
</dbReference>
<gene>
    <name evidence="2" type="primary">orf246</name>
</gene>
<feature type="domain" description="Homing endonuclease LAGLIDADG" evidence="1">
    <location>
        <begin position="40"/>
        <end position="208"/>
    </location>
</feature>